<name>A0AAV9IMR8_9RHOD</name>
<sequence>MIQSRVVLHLYNNIHFFSCRCCFLSGLKTSSSSSGGTKKEPASANRRKRTKKQSSTTQDTNSSYTTEEVGPKKNEVCHLSEEMTGYVKWMQQGLPTSDTSACLSEEGYWKQQQDEAVSNPIVGQEVYWKQWQELFQLPGARYQSLEDERLVTLSKSAPSMTRVLLLVENRLRASDS</sequence>
<organism evidence="2 3">
    <name type="scientific">Galdieria yellowstonensis</name>
    <dbReference type="NCBI Taxonomy" id="3028027"/>
    <lineage>
        <taxon>Eukaryota</taxon>
        <taxon>Rhodophyta</taxon>
        <taxon>Bangiophyceae</taxon>
        <taxon>Galdieriales</taxon>
        <taxon>Galdieriaceae</taxon>
        <taxon>Galdieria</taxon>
    </lineage>
</organism>
<reference evidence="2 3" key="1">
    <citation type="submission" date="2022-07" db="EMBL/GenBank/DDBJ databases">
        <title>Genome-wide signatures of adaptation to extreme environments.</title>
        <authorList>
            <person name="Cho C.H."/>
            <person name="Yoon H.S."/>
        </authorList>
    </citation>
    <scope>NUCLEOTIDE SEQUENCE [LARGE SCALE GENOMIC DNA]</scope>
    <source>
        <strain evidence="2 3">108.79 E11</strain>
    </source>
</reference>
<keyword evidence="3" id="KW-1185">Reference proteome</keyword>
<dbReference type="Proteomes" id="UP001300502">
    <property type="component" value="Unassembled WGS sequence"/>
</dbReference>
<gene>
    <name evidence="2" type="ORF">GAYE_SCF55G6307</name>
</gene>
<evidence type="ECO:0000313" key="3">
    <source>
        <dbReference type="Proteomes" id="UP001300502"/>
    </source>
</evidence>
<comment type="caution">
    <text evidence="2">The sequence shown here is derived from an EMBL/GenBank/DDBJ whole genome shotgun (WGS) entry which is preliminary data.</text>
</comment>
<feature type="compositionally biased region" description="Polar residues" evidence="1">
    <location>
        <begin position="53"/>
        <end position="66"/>
    </location>
</feature>
<feature type="region of interest" description="Disordered" evidence="1">
    <location>
        <begin position="28"/>
        <end position="74"/>
    </location>
</feature>
<dbReference type="EMBL" id="JANCYU010000063">
    <property type="protein sequence ID" value="KAK4528366.1"/>
    <property type="molecule type" value="Genomic_DNA"/>
</dbReference>
<dbReference type="AlphaFoldDB" id="A0AAV9IMR8"/>
<accession>A0AAV9IMR8</accession>
<evidence type="ECO:0000256" key="1">
    <source>
        <dbReference type="SAM" id="MobiDB-lite"/>
    </source>
</evidence>
<proteinExistence type="predicted"/>
<evidence type="ECO:0000313" key="2">
    <source>
        <dbReference type="EMBL" id="KAK4528366.1"/>
    </source>
</evidence>
<protein>
    <submittedName>
        <fullName evidence="2">Uncharacterized protein</fullName>
    </submittedName>
</protein>